<dbReference type="InterPro" id="IPR032362">
    <property type="entry name" value="Ferlin_C"/>
</dbReference>
<reference evidence="8" key="1">
    <citation type="journal article" date="2008" name="Nature">
        <title>The amphioxus genome and the evolution of the chordate karyotype.</title>
        <authorList>
            <consortium name="US DOE Joint Genome Institute (JGI-PGF)"/>
            <person name="Putnam N.H."/>
            <person name="Butts T."/>
            <person name="Ferrier D.E.K."/>
            <person name="Furlong R.F."/>
            <person name="Hellsten U."/>
            <person name="Kawashima T."/>
            <person name="Robinson-Rechavi M."/>
            <person name="Shoguchi E."/>
            <person name="Terry A."/>
            <person name="Yu J.-K."/>
            <person name="Benito-Gutierrez E.L."/>
            <person name="Dubchak I."/>
            <person name="Garcia-Fernandez J."/>
            <person name="Gibson-Brown J.J."/>
            <person name="Grigoriev I.V."/>
            <person name="Horton A.C."/>
            <person name="de Jong P.J."/>
            <person name="Jurka J."/>
            <person name="Kapitonov V.V."/>
            <person name="Kohara Y."/>
            <person name="Kuroki Y."/>
            <person name="Lindquist E."/>
            <person name="Lucas S."/>
            <person name="Osoegawa K."/>
            <person name="Pennacchio L.A."/>
            <person name="Salamov A.A."/>
            <person name="Satou Y."/>
            <person name="Sauka-Spengler T."/>
            <person name="Schmutz J."/>
            <person name="Shin-I T."/>
            <person name="Toyoda A."/>
            <person name="Bronner-Fraser M."/>
            <person name="Fujiyama A."/>
            <person name="Holland L.Z."/>
            <person name="Holland P.W.H."/>
            <person name="Satoh N."/>
            <person name="Rokhsar D.S."/>
        </authorList>
    </citation>
    <scope>NUCLEOTIDE SEQUENCE [LARGE SCALE GENOMIC DNA]</scope>
    <source>
        <strain evidence="8">S238N-H82</strain>
        <tissue evidence="8">Testes</tissue>
    </source>
</reference>
<dbReference type="CDD" id="cd04017">
    <property type="entry name" value="C2D_Ferlin"/>
    <property type="match status" value="1"/>
</dbReference>
<dbReference type="InParanoid" id="C3ZF76"/>
<dbReference type="PANTHER" id="PTHR12546:SF33">
    <property type="entry name" value="SPERM VESICLE FUSION PROTEIN FER-1"/>
    <property type="match status" value="1"/>
</dbReference>
<keyword evidence="5 6" id="KW-0472">Membrane</keyword>
<accession>C3ZF76</accession>
<comment type="subcellular location">
    <subcellularLocation>
        <location evidence="1">Membrane</location>
        <topology evidence="1">Single-pass membrane protein</topology>
    </subcellularLocation>
</comment>
<evidence type="ECO:0000259" key="7">
    <source>
        <dbReference type="PROSITE" id="PS50004"/>
    </source>
</evidence>
<dbReference type="PANTHER" id="PTHR12546">
    <property type="entry name" value="FER-1-LIKE"/>
    <property type="match status" value="1"/>
</dbReference>
<dbReference type="InterPro" id="IPR000008">
    <property type="entry name" value="C2_dom"/>
</dbReference>
<keyword evidence="4 6" id="KW-1133">Transmembrane helix</keyword>
<dbReference type="SUPFAM" id="SSF49562">
    <property type="entry name" value="C2 domain (Calcium/lipid-binding domain, CaLB)"/>
    <property type="match status" value="4"/>
</dbReference>
<dbReference type="CDD" id="cd04037">
    <property type="entry name" value="C2E_Ferlin"/>
    <property type="match status" value="1"/>
</dbReference>
<evidence type="ECO:0000256" key="3">
    <source>
        <dbReference type="ARBA" id="ARBA00022737"/>
    </source>
</evidence>
<organism>
    <name type="scientific">Branchiostoma floridae</name>
    <name type="common">Florida lancelet</name>
    <name type="synonym">Amphioxus</name>
    <dbReference type="NCBI Taxonomy" id="7739"/>
    <lineage>
        <taxon>Eukaryota</taxon>
        <taxon>Metazoa</taxon>
        <taxon>Chordata</taxon>
        <taxon>Cephalochordata</taxon>
        <taxon>Leptocardii</taxon>
        <taxon>Amphioxiformes</taxon>
        <taxon>Branchiostomatidae</taxon>
        <taxon>Branchiostoma</taxon>
    </lineage>
</organism>
<dbReference type="PROSITE" id="PS50004">
    <property type="entry name" value="C2"/>
    <property type="match status" value="3"/>
</dbReference>
<dbReference type="InterPro" id="IPR055072">
    <property type="entry name" value="Ferlin_DSRM"/>
</dbReference>
<dbReference type="Pfam" id="PF00168">
    <property type="entry name" value="C2"/>
    <property type="match status" value="3"/>
</dbReference>
<sequence>MNRILYFFLIGHEYELHCYIYQARDLQSADRDGMDDPFLSVFFSCRNQRTKVVKKTLNPVWDQTLVFKDLRIYGTPETVAANPPPVVVQVYDHDLWRNEHLGSVEMTPLVAKDGEQQGDTKLRWHPISVGGKHHGDVLATCKLFRVRTLETPPEPPSVKAGKDLEPVYTIPESIRPKLRRMAIDVVSWGVRNMKRCHLLVVNSPSVEFEIAGQVVLRSSVIANAKDNPNFSRPLLHTEMELPVDPDYMPPMTIKVYDNRLFGFKPLAGVHVINTLSLYEMPSPLLEQIIDCGQGMCSFGIQFQTAEYLLNTGSGLPPVLETDIDWWSLFYTSVGDFEKGDPSLRHDLLEVYDCELEKVPAFQGLTDFVQLYPLERGRESYEDDGGNAGQFKGSIKLCPVVDKTKDSRTRPHLPEMPVECVVRVYVVRAMGLQPHDASGLADPYLSITCGDFTVDDIENYIPNTLEPIFGRMYEFTTRLPQDKDLHISVYDKDVLSADDLIGQTTIDLEDRYLSRHRATCGLPRRYHRKTINCWRDSQQPVEILKQYSVRHGLALPRFKGDSHLTLEFGGTTHRLTDADNVSDKEEVGIRKQKLALKVLRSLCLVPEHVETRALYSPLQPGLEQGKLQMWVDIFPKTCGPPGPEVNISPRVPQEYELRVAVLNTSEVVLDETSFVTGEMMSDIYVKGNLVGLEEDTQSTDVHYRSMNGEGNFNWRFVFPFNFIPAERVMSITKKAHLWSIDKTERRDHPKLLIQLWDNDKFSPDDYLGMFTLNLVNMVQPAAMAKDCKTTSKNGEPTKNVSLFHVRRLKGWWPCQRMKQDGSSETTGKVQLELEVLPATQAKQRPVGRGREEPNTNPVLEPPIRPDTSFLWFTSPLRTMKFIVWRYYKWTIIRLLLLIVGILML</sequence>
<gene>
    <name evidence="8" type="ORF">BRAFLDRAFT_277101</name>
</gene>
<protein>
    <recommendedName>
        <fullName evidence="7">C2 domain-containing protein</fullName>
    </recommendedName>
</protein>
<dbReference type="GO" id="GO:0016020">
    <property type="term" value="C:membrane"/>
    <property type="evidence" value="ECO:0007669"/>
    <property type="project" value="UniProtKB-SubCell"/>
</dbReference>
<feature type="domain" description="C2" evidence="7">
    <location>
        <begin position="1"/>
        <end position="125"/>
    </location>
</feature>
<feature type="domain" description="C2" evidence="7">
    <location>
        <begin position="636"/>
        <end position="786"/>
    </location>
</feature>
<feature type="domain" description="C2" evidence="7">
    <location>
        <begin position="402"/>
        <end position="520"/>
    </location>
</feature>
<dbReference type="SMART" id="SM00239">
    <property type="entry name" value="C2"/>
    <property type="match status" value="3"/>
</dbReference>
<evidence type="ECO:0000256" key="4">
    <source>
        <dbReference type="ARBA" id="ARBA00022989"/>
    </source>
</evidence>
<evidence type="ECO:0000313" key="8">
    <source>
        <dbReference type="EMBL" id="EEN49382.1"/>
    </source>
</evidence>
<evidence type="ECO:0000256" key="6">
    <source>
        <dbReference type="SAM" id="Phobius"/>
    </source>
</evidence>
<dbReference type="eggNOG" id="KOG1326">
    <property type="taxonomic scope" value="Eukaryota"/>
</dbReference>
<dbReference type="Gene3D" id="2.60.40.150">
    <property type="entry name" value="C2 domain"/>
    <property type="match status" value="3"/>
</dbReference>
<feature type="non-terminal residue" evidence="8">
    <location>
        <position position="903"/>
    </location>
</feature>
<evidence type="ECO:0000256" key="5">
    <source>
        <dbReference type="ARBA" id="ARBA00023136"/>
    </source>
</evidence>
<proteinExistence type="predicted"/>
<evidence type="ECO:0000256" key="1">
    <source>
        <dbReference type="ARBA" id="ARBA00004167"/>
    </source>
</evidence>
<dbReference type="InterPro" id="IPR037725">
    <property type="entry name" value="C2F_Ferlin"/>
</dbReference>
<evidence type="ECO:0000256" key="2">
    <source>
        <dbReference type="ARBA" id="ARBA00022692"/>
    </source>
</evidence>
<keyword evidence="3" id="KW-0677">Repeat</keyword>
<dbReference type="Pfam" id="PF16165">
    <property type="entry name" value="Ferlin_C"/>
    <property type="match status" value="1"/>
</dbReference>
<dbReference type="InterPro" id="IPR035892">
    <property type="entry name" value="C2_domain_sf"/>
</dbReference>
<feature type="transmembrane region" description="Helical" evidence="6">
    <location>
        <begin position="885"/>
        <end position="902"/>
    </location>
</feature>
<dbReference type="InterPro" id="IPR037723">
    <property type="entry name" value="C2D_Ferlin"/>
</dbReference>
<dbReference type="Pfam" id="PF22901">
    <property type="entry name" value="dsrm_Ferlin"/>
    <property type="match status" value="1"/>
</dbReference>
<name>C3ZF76_BRAFL</name>
<dbReference type="EMBL" id="GG666612">
    <property type="protein sequence ID" value="EEN49382.1"/>
    <property type="molecule type" value="Genomic_DNA"/>
</dbReference>
<dbReference type="CDD" id="cd08374">
    <property type="entry name" value="C2F_Ferlin"/>
    <property type="match status" value="1"/>
</dbReference>
<dbReference type="InterPro" id="IPR037724">
    <property type="entry name" value="C2E_Ferlin"/>
</dbReference>
<dbReference type="InterPro" id="IPR037721">
    <property type="entry name" value="Ferlin"/>
</dbReference>
<dbReference type="AlphaFoldDB" id="C3ZF76"/>
<keyword evidence="2 6" id="KW-0812">Transmembrane</keyword>